<evidence type="ECO:0000313" key="2">
    <source>
        <dbReference type="EMBL" id="JAH83489.1"/>
    </source>
</evidence>
<feature type="transmembrane region" description="Helical" evidence="1">
    <location>
        <begin position="18"/>
        <end position="38"/>
    </location>
</feature>
<dbReference type="EMBL" id="GBXM01025088">
    <property type="protein sequence ID" value="JAH83489.1"/>
    <property type="molecule type" value="Transcribed_RNA"/>
</dbReference>
<sequence>MKINNVLFTTLRFRNNEIIFILTMTGAAFSIIPLSLLMKDFNKSLVN</sequence>
<keyword evidence="1" id="KW-0472">Membrane</keyword>
<evidence type="ECO:0000256" key="1">
    <source>
        <dbReference type="SAM" id="Phobius"/>
    </source>
</evidence>
<protein>
    <submittedName>
        <fullName evidence="2">Uncharacterized protein</fullName>
    </submittedName>
</protein>
<organism evidence="2">
    <name type="scientific">Anguilla anguilla</name>
    <name type="common">European freshwater eel</name>
    <name type="synonym">Muraena anguilla</name>
    <dbReference type="NCBI Taxonomy" id="7936"/>
    <lineage>
        <taxon>Eukaryota</taxon>
        <taxon>Metazoa</taxon>
        <taxon>Chordata</taxon>
        <taxon>Craniata</taxon>
        <taxon>Vertebrata</taxon>
        <taxon>Euteleostomi</taxon>
        <taxon>Actinopterygii</taxon>
        <taxon>Neopterygii</taxon>
        <taxon>Teleostei</taxon>
        <taxon>Anguilliformes</taxon>
        <taxon>Anguillidae</taxon>
        <taxon>Anguilla</taxon>
    </lineage>
</organism>
<reference evidence="2" key="2">
    <citation type="journal article" date="2015" name="Fish Shellfish Immunol.">
        <title>Early steps in the European eel (Anguilla anguilla)-Vibrio vulnificus interaction in the gills: Role of the RtxA13 toxin.</title>
        <authorList>
            <person name="Callol A."/>
            <person name="Pajuelo D."/>
            <person name="Ebbesson L."/>
            <person name="Teles M."/>
            <person name="MacKenzie S."/>
            <person name="Amaro C."/>
        </authorList>
    </citation>
    <scope>NUCLEOTIDE SEQUENCE</scope>
</reference>
<accession>A0A0E9VZC1</accession>
<reference evidence="2" key="1">
    <citation type="submission" date="2014-11" db="EMBL/GenBank/DDBJ databases">
        <authorList>
            <person name="Amaro Gonzalez C."/>
        </authorList>
    </citation>
    <scope>NUCLEOTIDE SEQUENCE</scope>
</reference>
<keyword evidence="1" id="KW-1133">Transmembrane helix</keyword>
<proteinExistence type="predicted"/>
<dbReference type="AlphaFoldDB" id="A0A0E9VZC1"/>
<keyword evidence="1" id="KW-0812">Transmembrane</keyword>
<name>A0A0E9VZC1_ANGAN</name>